<gene>
    <name evidence="1" type="ORF">AOB46_15575</name>
</gene>
<evidence type="ECO:0000313" key="2">
    <source>
        <dbReference type="Proteomes" id="UP000037953"/>
    </source>
</evidence>
<sequence length="415" mass="48276">MNEIKLDYNSTYISSNLIDELDYFIGGYSSPDATFLYSLNAFLEAYILNTTFYLSETEYKHISLISKSLFPNGRPILELLIKNKQVKIIGGIGTNIATVTGIFKTDLSNPQTYQEKINEFLNNGLKTEIAQSKYMTISNIHTAPDKINFLSIGKIDNGFIAVDINETPHNFYKSLSTMTHYSNVQAALPFYSYKLQMNELRSRGTSTDIIYQLTKLFEIKQKDLNEYFGVSKQQIPPLVNILLGQCQNLFELPNKIEQLNQDFTELRSSIIKYEKRLNESKNIKEQIDSIDEYNEFWKTFNRKYVDSNRLHFNFWESVDDLEYDKAIDNAIDNNTYSNLLEDLNVGKIIGKGAKKLIDTYKERRVINRFRGVTDLWNLFNKSPNVTEHIKNFERVFNVKLDRSSLEILKKQLDER</sequence>
<reference evidence="1 2" key="1">
    <citation type="journal article" date="2015" name="Genom Data">
        <title>Draft genome sequence of a multidrug-resistant Chryseobacterium indologenes isolate from Malaysia.</title>
        <authorList>
            <person name="Yu C.Y."/>
            <person name="Ang G.Y."/>
            <person name="Cheng H.J."/>
            <person name="Cheong Y.M."/>
            <person name="Yin W.F."/>
            <person name="Chan K.G."/>
        </authorList>
    </citation>
    <scope>NUCLEOTIDE SEQUENCE [LARGE SCALE GENOMIC DNA]</scope>
    <source>
        <strain evidence="1 2">CI_885</strain>
    </source>
</reference>
<dbReference type="EMBL" id="LJOD01000011">
    <property type="protein sequence ID" value="KPE50172.1"/>
    <property type="molecule type" value="Genomic_DNA"/>
</dbReference>
<accession>A0A0N0IV59</accession>
<dbReference type="RefSeq" id="WP_062701026.1">
    <property type="nucleotide sequence ID" value="NZ_LJOD01000011.1"/>
</dbReference>
<dbReference type="AlphaFoldDB" id="A0A0N0IV59"/>
<evidence type="ECO:0000313" key="1">
    <source>
        <dbReference type="EMBL" id="KPE50172.1"/>
    </source>
</evidence>
<dbReference type="Proteomes" id="UP000037953">
    <property type="component" value="Unassembled WGS sequence"/>
</dbReference>
<dbReference type="OrthoDB" id="788276at2"/>
<reference evidence="2" key="2">
    <citation type="submission" date="2015-09" db="EMBL/GenBank/DDBJ databases">
        <title>Draft genome sequence of a multidrug-resistant Chryseobacterium indologenes isolate from Malaysia.</title>
        <authorList>
            <person name="Yu C.Y."/>
            <person name="Ang G.Y."/>
            <person name="Chan K.-G."/>
        </authorList>
    </citation>
    <scope>NUCLEOTIDE SEQUENCE [LARGE SCALE GENOMIC DNA]</scope>
    <source>
        <strain evidence="2">CI_885</strain>
    </source>
</reference>
<organism evidence="1 2">
    <name type="scientific">Chryseobacterium indologenes</name>
    <name type="common">Flavobacterium indologenes</name>
    <dbReference type="NCBI Taxonomy" id="253"/>
    <lineage>
        <taxon>Bacteria</taxon>
        <taxon>Pseudomonadati</taxon>
        <taxon>Bacteroidota</taxon>
        <taxon>Flavobacteriia</taxon>
        <taxon>Flavobacteriales</taxon>
        <taxon>Weeksellaceae</taxon>
        <taxon>Chryseobacterium group</taxon>
        <taxon>Chryseobacterium</taxon>
    </lineage>
</organism>
<comment type="caution">
    <text evidence="1">The sequence shown here is derived from an EMBL/GenBank/DDBJ whole genome shotgun (WGS) entry which is preliminary data.</text>
</comment>
<name>A0A0N0IV59_CHRID</name>
<dbReference type="PATRIC" id="fig|253.9.peg.1052"/>
<protein>
    <submittedName>
        <fullName evidence="1">Uncharacterized protein</fullName>
    </submittedName>
</protein>
<proteinExistence type="predicted"/>